<evidence type="ECO:0000313" key="1">
    <source>
        <dbReference type="EMBL" id="ESO99696.1"/>
    </source>
</evidence>
<proteinExistence type="predicted"/>
<name>V4B0M0_LOTGI</name>
<accession>V4B0M0</accession>
<dbReference type="HOGENOM" id="CLU_140764_0_0_1"/>
<protein>
    <recommendedName>
        <fullName evidence="3">DDE Tnp4 domain-containing protein</fullName>
    </recommendedName>
</protein>
<dbReference type="AlphaFoldDB" id="V4B0M0"/>
<dbReference type="CTD" id="20242436"/>
<reference evidence="1 2" key="1">
    <citation type="journal article" date="2013" name="Nature">
        <title>Insights into bilaterian evolution from three spiralian genomes.</title>
        <authorList>
            <person name="Simakov O."/>
            <person name="Marletaz F."/>
            <person name="Cho S.J."/>
            <person name="Edsinger-Gonzales E."/>
            <person name="Havlak P."/>
            <person name="Hellsten U."/>
            <person name="Kuo D.H."/>
            <person name="Larsson T."/>
            <person name="Lv J."/>
            <person name="Arendt D."/>
            <person name="Savage R."/>
            <person name="Osoegawa K."/>
            <person name="de Jong P."/>
            <person name="Grimwood J."/>
            <person name="Chapman J.A."/>
            <person name="Shapiro H."/>
            <person name="Aerts A."/>
            <person name="Otillar R.P."/>
            <person name="Terry A.Y."/>
            <person name="Boore J.L."/>
            <person name="Grigoriev I.V."/>
            <person name="Lindberg D.R."/>
            <person name="Seaver E.C."/>
            <person name="Weisblat D.A."/>
            <person name="Putnam N.H."/>
            <person name="Rokhsar D.S."/>
        </authorList>
    </citation>
    <scope>NUCLEOTIDE SEQUENCE [LARGE SCALE GENOMIC DNA]</scope>
</reference>
<evidence type="ECO:0008006" key="3">
    <source>
        <dbReference type="Google" id="ProtNLM"/>
    </source>
</evidence>
<dbReference type="EMBL" id="KB200955">
    <property type="protein sequence ID" value="ESO99696.1"/>
    <property type="molecule type" value="Genomic_DNA"/>
</dbReference>
<dbReference type="OrthoDB" id="6078626at2759"/>
<dbReference type="KEGG" id="lgi:LOTGIDRAFT_173581"/>
<organism evidence="1 2">
    <name type="scientific">Lottia gigantea</name>
    <name type="common">Giant owl limpet</name>
    <dbReference type="NCBI Taxonomy" id="225164"/>
    <lineage>
        <taxon>Eukaryota</taxon>
        <taxon>Metazoa</taxon>
        <taxon>Spiralia</taxon>
        <taxon>Lophotrochozoa</taxon>
        <taxon>Mollusca</taxon>
        <taxon>Gastropoda</taxon>
        <taxon>Patellogastropoda</taxon>
        <taxon>Lottioidea</taxon>
        <taxon>Lottiidae</taxon>
        <taxon>Lottia</taxon>
    </lineage>
</organism>
<sequence>MDNILFPNDTEELRRIKEEFYDMAQVPNVVGAIDGTLIPIQGMSSDDEHVYVCRKGFHSLNIKAVVDAKMRCSHKTEGSLPYKPLKCSRIIETCFRLHNKAIEARVPLIQGGEVRHVYQNNVHNHQPNRDAQALRQRIISRF</sequence>
<keyword evidence="2" id="KW-1185">Reference proteome</keyword>
<gene>
    <name evidence="1" type="ORF">LOTGIDRAFT_173581</name>
</gene>
<dbReference type="RefSeq" id="XP_009049603.1">
    <property type="nucleotide sequence ID" value="XM_009051355.1"/>
</dbReference>
<dbReference type="Proteomes" id="UP000030746">
    <property type="component" value="Unassembled WGS sequence"/>
</dbReference>
<evidence type="ECO:0000313" key="2">
    <source>
        <dbReference type="Proteomes" id="UP000030746"/>
    </source>
</evidence>
<dbReference type="GeneID" id="20242436"/>